<accession>A0A084SIY5</accession>
<comment type="caution">
    <text evidence="1">The sequence shown here is derived from an EMBL/GenBank/DDBJ whole genome shotgun (WGS) entry which is preliminary data.</text>
</comment>
<reference evidence="1 2" key="1">
    <citation type="submission" date="2014-07" db="EMBL/GenBank/DDBJ databases">
        <title>Draft Genome Sequence of Gephyronic Acid Producer, Cystobacter violaceus Strain Cb vi76.</title>
        <authorList>
            <person name="Stevens D.C."/>
            <person name="Young J."/>
            <person name="Carmichael R."/>
            <person name="Tan J."/>
            <person name="Taylor R.E."/>
        </authorList>
    </citation>
    <scope>NUCLEOTIDE SEQUENCE [LARGE SCALE GENOMIC DNA]</scope>
    <source>
        <strain evidence="1 2">Cb vi76</strain>
    </source>
</reference>
<protein>
    <submittedName>
        <fullName evidence="1">Uncharacterized protein</fullName>
    </submittedName>
</protein>
<sequence>MQHTMWLALALLLLAAALAGLLIAWRLRPKPAPCEPQRYDATPQPGTFAVRALEAMPPIVRDTPVLDAQSPAWRDAMAQTGLRLRRAGVRHVVFVHGTFVGHDPTQLLSALEGPLSALGPGLMPSLQRLSKLPSDRVLRDLGNYTPEYVSLFQKSLGIDIPTTRFVWSSANNHVARLRAAVQLLRLLATSELGNKRALLLGHSHGGQVLALLTQLVYPARTAEALWQAVRDAGEPTEALQDMARTVARARLDIATFGMPPRYGWATGRQCRVLHVINHRGTEPRGSTVAGVLHTENGDYVHQWGIAGSDIPPGSTKERELAARLDAILGEGYDVKAWLNHVRHGARVPRDGFSYLVDYGDRGTGALPNCLATCFGHGVYTSYDAMLFNSRLLADHFYR</sequence>
<evidence type="ECO:0000313" key="2">
    <source>
        <dbReference type="Proteomes" id="UP000028547"/>
    </source>
</evidence>
<gene>
    <name evidence="1" type="ORF">Q664_41075</name>
</gene>
<name>A0A084SIY5_9BACT</name>
<dbReference type="EMBL" id="JPMI01000291">
    <property type="protein sequence ID" value="KFA88420.1"/>
    <property type="molecule type" value="Genomic_DNA"/>
</dbReference>
<dbReference type="AlphaFoldDB" id="A0A084SIY5"/>
<proteinExistence type="predicted"/>
<organism evidence="1 2">
    <name type="scientific">Archangium violaceum Cb vi76</name>
    <dbReference type="NCBI Taxonomy" id="1406225"/>
    <lineage>
        <taxon>Bacteria</taxon>
        <taxon>Pseudomonadati</taxon>
        <taxon>Myxococcota</taxon>
        <taxon>Myxococcia</taxon>
        <taxon>Myxococcales</taxon>
        <taxon>Cystobacterineae</taxon>
        <taxon>Archangiaceae</taxon>
        <taxon>Archangium</taxon>
    </lineage>
</organism>
<dbReference type="Proteomes" id="UP000028547">
    <property type="component" value="Unassembled WGS sequence"/>
</dbReference>
<evidence type="ECO:0000313" key="1">
    <source>
        <dbReference type="EMBL" id="KFA88420.1"/>
    </source>
</evidence>
<dbReference type="RefSeq" id="WP_043408606.1">
    <property type="nucleotide sequence ID" value="NZ_JPMI01000291.1"/>
</dbReference>